<reference evidence="14" key="1">
    <citation type="submission" date="2021-06" db="EMBL/GenBank/DDBJ databases">
        <authorList>
            <person name="Hodson N. C."/>
            <person name="Mongue J. A."/>
            <person name="Jaron S. K."/>
        </authorList>
    </citation>
    <scope>NUCLEOTIDE SEQUENCE</scope>
</reference>
<feature type="repeat" description="TPR" evidence="10">
    <location>
        <begin position="411"/>
        <end position="444"/>
    </location>
</feature>
<dbReference type="AlphaFoldDB" id="A0A8J2KZD9"/>
<proteinExistence type="predicted"/>
<dbReference type="Pfam" id="PF13432">
    <property type="entry name" value="TPR_16"/>
    <property type="match status" value="1"/>
</dbReference>
<dbReference type="Pfam" id="PF13424">
    <property type="entry name" value="TPR_12"/>
    <property type="match status" value="1"/>
</dbReference>
<dbReference type="GO" id="GO:0016020">
    <property type="term" value="C:membrane"/>
    <property type="evidence" value="ECO:0007669"/>
    <property type="project" value="UniProtKB-SubCell"/>
</dbReference>
<dbReference type="PROSITE" id="PS50293">
    <property type="entry name" value="TPR_REGION"/>
    <property type="match status" value="1"/>
</dbReference>
<accession>A0A8J2KZD9</accession>
<name>A0A8J2KZD9_9HEXA</name>
<feature type="signal peptide" evidence="12">
    <location>
        <begin position="1"/>
        <end position="19"/>
    </location>
</feature>
<feature type="transmembrane region" description="Helical" evidence="11">
    <location>
        <begin position="255"/>
        <end position="278"/>
    </location>
</feature>
<feature type="transmembrane region" description="Helical" evidence="11">
    <location>
        <begin position="122"/>
        <end position="138"/>
    </location>
</feature>
<feature type="transmembrane region" description="Helical" evidence="11">
    <location>
        <begin position="298"/>
        <end position="316"/>
    </location>
</feature>
<gene>
    <name evidence="14" type="ORF">AFUS01_LOCUS36210</name>
</gene>
<keyword evidence="7" id="KW-0256">Endoplasmic reticulum</keyword>
<feature type="transmembrane region" description="Helical" evidence="11">
    <location>
        <begin position="144"/>
        <end position="162"/>
    </location>
</feature>
<feature type="transmembrane region" description="Helical" evidence="11">
    <location>
        <begin position="174"/>
        <end position="199"/>
    </location>
</feature>
<keyword evidence="8 11" id="KW-1133">Transmembrane helix</keyword>
<evidence type="ECO:0000256" key="8">
    <source>
        <dbReference type="ARBA" id="ARBA00022989"/>
    </source>
</evidence>
<dbReference type="Proteomes" id="UP000708208">
    <property type="component" value="Unassembled WGS sequence"/>
</dbReference>
<keyword evidence="6 10" id="KW-0802">TPR repeat</keyword>
<comment type="caution">
    <text evidence="14">The sequence shown here is derived from an EMBL/GenBank/DDBJ whole genome shotgun (WGS) entry which is preliminary data.</text>
</comment>
<evidence type="ECO:0000256" key="6">
    <source>
        <dbReference type="ARBA" id="ARBA00022803"/>
    </source>
</evidence>
<keyword evidence="5" id="KW-0677">Repeat</keyword>
<feature type="repeat" description="TPR" evidence="10">
    <location>
        <begin position="445"/>
        <end position="478"/>
    </location>
</feature>
<dbReference type="PANTHER" id="PTHR44227">
    <property type="match status" value="1"/>
</dbReference>
<evidence type="ECO:0000313" key="15">
    <source>
        <dbReference type="Proteomes" id="UP000708208"/>
    </source>
</evidence>
<evidence type="ECO:0000256" key="2">
    <source>
        <dbReference type="ARBA" id="ARBA00004370"/>
    </source>
</evidence>
<feature type="transmembrane region" description="Helical" evidence="11">
    <location>
        <begin position="323"/>
        <end position="345"/>
    </location>
</feature>
<evidence type="ECO:0000256" key="10">
    <source>
        <dbReference type="PROSITE-ProRule" id="PRU00339"/>
    </source>
</evidence>
<evidence type="ECO:0000256" key="12">
    <source>
        <dbReference type="SAM" id="SignalP"/>
    </source>
</evidence>
<dbReference type="PROSITE" id="PS50005">
    <property type="entry name" value="TPR"/>
    <property type="match status" value="4"/>
</dbReference>
<feature type="transmembrane region" description="Helical" evidence="11">
    <location>
        <begin position="214"/>
        <end position="234"/>
    </location>
</feature>
<dbReference type="Pfam" id="PF08409">
    <property type="entry name" value="TMTC_DUF1736"/>
    <property type="match status" value="1"/>
</dbReference>
<feature type="domain" description="DUF1736" evidence="13">
    <location>
        <begin position="236"/>
        <end position="307"/>
    </location>
</feature>
<dbReference type="UniPathway" id="UPA00378"/>
<dbReference type="GO" id="GO:0030968">
    <property type="term" value="P:endoplasmic reticulum unfolded protein response"/>
    <property type="evidence" value="ECO:0007669"/>
    <property type="project" value="TreeGrafter"/>
</dbReference>
<evidence type="ECO:0000256" key="3">
    <source>
        <dbReference type="ARBA" id="ARBA00022679"/>
    </source>
</evidence>
<keyword evidence="3" id="KW-0808">Transferase</keyword>
<dbReference type="GO" id="GO:0005783">
    <property type="term" value="C:endoplasmic reticulum"/>
    <property type="evidence" value="ECO:0007669"/>
    <property type="project" value="UniProtKB-SubCell"/>
</dbReference>
<keyword evidence="9 11" id="KW-0472">Membrane</keyword>
<dbReference type="PANTHER" id="PTHR44227:SF3">
    <property type="entry name" value="PROTEIN O-MANNOSYL-TRANSFERASE TMTC4"/>
    <property type="match status" value="1"/>
</dbReference>
<feature type="transmembrane region" description="Helical" evidence="11">
    <location>
        <begin position="89"/>
        <end position="110"/>
    </location>
</feature>
<feature type="repeat" description="TPR" evidence="10">
    <location>
        <begin position="512"/>
        <end position="545"/>
    </location>
</feature>
<dbReference type="SMART" id="SM00028">
    <property type="entry name" value="TPR"/>
    <property type="match status" value="7"/>
</dbReference>
<dbReference type="Pfam" id="PF13181">
    <property type="entry name" value="TPR_8"/>
    <property type="match status" value="1"/>
</dbReference>
<evidence type="ECO:0000256" key="5">
    <source>
        <dbReference type="ARBA" id="ARBA00022737"/>
    </source>
</evidence>
<dbReference type="InterPro" id="IPR013618">
    <property type="entry name" value="TMTC_DUF1736"/>
</dbReference>
<keyword evidence="12" id="KW-0732">Signal</keyword>
<evidence type="ECO:0000256" key="7">
    <source>
        <dbReference type="ARBA" id="ARBA00022824"/>
    </source>
</evidence>
<dbReference type="InterPro" id="IPR019734">
    <property type="entry name" value="TPR_rpt"/>
</dbReference>
<protein>
    <recommendedName>
        <fullName evidence="13">DUF1736 domain-containing protein</fullName>
    </recommendedName>
</protein>
<evidence type="ECO:0000259" key="13">
    <source>
        <dbReference type="Pfam" id="PF08409"/>
    </source>
</evidence>
<dbReference type="OrthoDB" id="19588at2759"/>
<dbReference type="GO" id="GO:0035269">
    <property type="term" value="P:protein O-linked glycosylation via mannose"/>
    <property type="evidence" value="ECO:0007669"/>
    <property type="project" value="TreeGrafter"/>
</dbReference>
<keyword evidence="15" id="KW-1185">Reference proteome</keyword>
<dbReference type="GO" id="GO:0000030">
    <property type="term" value="F:mannosyltransferase activity"/>
    <property type="evidence" value="ECO:0007669"/>
    <property type="project" value="TreeGrafter"/>
</dbReference>
<evidence type="ECO:0000313" key="14">
    <source>
        <dbReference type="EMBL" id="CAG7826142.1"/>
    </source>
</evidence>
<evidence type="ECO:0000256" key="4">
    <source>
        <dbReference type="ARBA" id="ARBA00022692"/>
    </source>
</evidence>
<evidence type="ECO:0000256" key="11">
    <source>
        <dbReference type="SAM" id="Phobius"/>
    </source>
</evidence>
<evidence type="ECO:0000256" key="1">
    <source>
        <dbReference type="ARBA" id="ARBA00004240"/>
    </source>
</evidence>
<dbReference type="InterPro" id="IPR052346">
    <property type="entry name" value="O-mannosyl-transferase_TMTC"/>
</dbReference>
<comment type="subcellular location">
    <subcellularLocation>
        <location evidence="1">Endoplasmic reticulum</location>
    </subcellularLocation>
    <subcellularLocation>
        <location evidence="2">Membrane</location>
    </subcellularLocation>
</comment>
<sequence>MKKSKILLLFFLGVTSVSPTLWGTFIFDDGEAIVKNEDVINPSSESFWKIFKDDFWGVSITHPQSHKSFRPLTTLSFRLNYLAWGKDAFRFHLLNLVIHGVNCVLVYYFLKKCFNNSSKYDQVCYYASVIFAVHPIHVEPLGGLVGRADIIAALVFMGAFILTPSDHCFCSSIFIATFSILGSLFKENAIVAVLLYITLDIIVRRGWKPSKLQVFYHVLSLGLVLGFIVLRLWYQGGAPVFQPFDNPPAFAKNKFAKVVSILYIWLLNVFLLIHPMWLCYDWSMGCVNLIRTPFDFRFFLVVIFVAVGIRLVFLAFNSKIIMVALLISATTFLPSSNLIFTVGFVLAERNLYLPCAGYALFISYAFQKRGNVKLIIFIVMWFYVRSVQRSVQWIDEGLLFKSALRVCPGNAKIHYNLGTFYGESGRKMMAADAYRTALKLKPDYYQSMNNLGNLLRSSEAYEEAELWLRKAVSTKPDFAAAWMNLGIVLSRKNTTEAMDCYFKALEHRRRYPDCEYNLGNLYLDVGDKERAIKSWIKAVSLKPTHTQAWVNLIILMDQDGKIQDAKEWATKASKILTSDDTIQFLMGNIFGKLSEFAEAENYFKTAIGLRQKSNRLVPAKYFANLGVLYHRWNKYSLAKSAYEEALKIDPQLESVHKNLGNLLKKDSKN</sequence>
<keyword evidence="4 11" id="KW-0812">Transmembrane</keyword>
<feature type="repeat" description="TPR" evidence="10">
    <location>
        <begin position="619"/>
        <end position="652"/>
    </location>
</feature>
<feature type="chain" id="PRO_5035304195" description="DUF1736 domain-containing protein" evidence="12">
    <location>
        <begin position="20"/>
        <end position="669"/>
    </location>
</feature>
<organism evidence="14 15">
    <name type="scientific">Allacma fusca</name>
    <dbReference type="NCBI Taxonomy" id="39272"/>
    <lineage>
        <taxon>Eukaryota</taxon>
        <taxon>Metazoa</taxon>
        <taxon>Ecdysozoa</taxon>
        <taxon>Arthropoda</taxon>
        <taxon>Hexapoda</taxon>
        <taxon>Collembola</taxon>
        <taxon>Symphypleona</taxon>
        <taxon>Sminthuridae</taxon>
        <taxon>Allacma</taxon>
    </lineage>
</organism>
<dbReference type="EMBL" id="CAJVCH010538758">
    <property type="protein sequence ID" value="CAG7826142.1"/>
    <property type="molecule type" value="Genomic_DNA"/>
</dbReference>
<evidence type="ECO:0000256" key="9">
    <source>
        <dbReference type="ARBA" id="ARBA00023136"/>
    </source>
</evidence>